<gene>
    <name evidence="2" type="ORF">SAMN05443144_11355</name>
</gene>
<evidence type="ECO:0000313" key="3">
    <source>
        <dbReference type="Proteomes" id="UP000184041"/>
    </source>
</evidence>
<dbReference type="NCBIfam" id="TIGR00305">
    <property type="entry name" value="putative toxin-antitoxin system toxin component, PIN family"/>
    <property type="match status" value="1"/>
</dbReference>
<organism evidence="2 3">
    <name type="scientific">Fodinibius roseus</name>
    <dbReference type="NCBI Taxonomy" id="1194090"/>
    <lineage>
        <taxon>Bacteria</taxon>
        <taxon>Pseudomonadati</taxon>
        <taxon>Balneolota</taxon>
        <taxon>Balneolia</taxon>
        <taxon>Balneolales</taxon>
        <taxon>Balneolaceae</taxon>
        <taxon>Fodinibius</taxon>
    </lineage>
</organism>
<dbReference type="STRING" id="1194090.SAMN05443144_11355"/>
<evidence type="ECO:0000259" key="1">
    <source>
        <dbReference type="SMART" id="SM00670"/>
    </source>
</evidence>
<dbReference type="RefSeq" id="WP_073064807.1">
    <property type="nucleotide sequence ID" value="NZ_FQUS01000013.1"/>
</dbReference>
<dbReference type="SUPFAM" id="SSF88723">
    <property type="entry name" value="PIN domain-like"/>
    <property type="match status" value="1"/>
</dbReference>
<dbReference type="InterPro" id="IPR002716">
    <property type="entry name" value="PIN_dom"/>
</dbReference>
<keyword evidence="3" id="KW-1185">Reference proteome</keyword>
<dbReference type="AlphaFoldDB" id="A0A1M5EH86"/>
<protein>
    <submittedName>
        <fullName evidence="2">Putative toxin-antitoxin system toxin component, PIN family</fullName>
    </submittedName>
</protein>
<evidence type="ECO:0000313" key="2">
    <source>
        <dbReference type="EMBL" id="SHF78422.1"/>
    </source>
</evidence>
<proteinExistence type="predicted"/>
<dbReference type="PANTHER" id="PTHR34610">
    <property type="entry name" value="SSL7007 PROTEIN"/>
    <property type="match status" value="1"/>
</dbReference>
<dbReference type="PANTHER" id="PTHR34610:SF3">
    <property type="entry name" value="SSL7007 PROTEIN"/>
    <property type="match status" value="1"/>
</dbReference>
<dbReference type="Proteomes" id="UP000184041">
    <property type="component" value="Unassembled WGS sequence"/>
</dbReference>
<dbReference type="OrthoDB" id="335825at2"/>
<accession>A0A1M5EH86</accession>
<name>A0A1M5EH86_9BACT</name>
<dbReference type="SMART" id="SM00670">
    <property type="entry name" value="PINc"/>
    <property type="match status" value="1"/>
</dbReference>
<dbReference type="InterPro" id="IPR002850">
    <property type="entry name" value="PIN_toxin-like"/>
</dbReference>
<dbReference type="Pfam" id="PF13470">
    <property type="entry name" value="PIN_3"/>
    <property type="match status" value="1"/>
</dbReference>
<dbReference type="EMBL" id="FQUS01000013">
    <property type="protein sequence ID" value="SHF78422.1"/>
    <property type="molecule type" value="Genomic_DNA"/>
</dbReference>
<dbReference type="CDD" id="cd09854">
    <property type="entry name" value="PIN_VapC-like"/>
    <property type="match status" value="1"/>
</dbReference>
<feature type="domain" description="PIN" evidence="1">
    <location>
        <begin position="1"/>
        <end position="111"/>
    </location>
</feature>
<dbReference type="Gene3D" id="3.40.50.1010">
    <property type="entry name" value="5'-nuclease"/>
    <property type="match status" value="1"/>
</dbReference>
<dbReference type="InterPro" id="IPR029060">
    <property type="entry name" value="PIN-like_dom_sf"/>
</dbReference>
<sequence>MKIFADTNVLVSTFTARGLCADLLEVILADHQLMTGEFVLQELNRVLTKKLKVPEEKVSETLQFLRNYHVEPMPDNPSKVKVRDEDDRWVLESAIEAKAYVLVTGDKDLLDISKQVPQLRILTPRKFWELVQK</sequence>
<reference evidence="2 3" key="1">
    <citation type="submission" date="2016-11" db="EMBL/GenBank/DDBJ databases">
        <authorList>
            <person name="Jaros S."/>
            <person name="Januszkiewicz K."/>
            <person name="Wedrychowicz H."/>
        </authorList>
    </citation>
    <scope>NUCLEOTIDE SEQUENCE [LARGE SCALE GENOMIC DNA]</scope>
    <source>
        <strain evidence="2 3">DSM 21986</strain>
    </source>
</reference>